<comment type="caution">
    <text evidence="1">The sequence shown here is derived from an EMBL/GenBank/DDBJ whole genome shotgun (WGS) entry which is preliminary data.</text>
</comment>
<reference evidence="1 2" key="1">
    <citation type="submission" date="2021-02" db="EMBL/GenBank/DDBJ databases">
        <title>Porcisia hertigi Genome sequencing and assembly.</title>
        <authorList>
            <person name="Almutairi H."/>
            <person name="Gatherer D."/>
        </authorList>
    </citation>
    <scope>NUCLEOTIDE SEQUENCE [LARGE SCALE GENOMIC DNA]</scope>
    <source>
        <strain evidence="1 2">C119</strain>
    </source>
</reference>
<name>A0A836KZQ2_9TRYP</name>
<sequence>MNTKEDCPSFEHTRSGDVFLLNRRCFSMKDPFAIALCCCTKTKSRFDHVGMFLKISDDDLRKYPETRKRITDVSPSGTYILETNLRGVTLYAAEQRLGRTSAGEAASRPLNVRDREGERQLQQAFLDQIEMIYGTPYNNEVYHLLPSAFSPPDKMDRIRAAQKFNRLSHEKAALEEMAKAHSSKAAVYREIAHKYRNAQSYLASTYFPHLSSTLPSGEVIMNWNNRHFWVDGVNNADKMLCSELICNLWHRAGLTIGYLPASSMRPFDFLSNQRFNFVSPTSEFGEITPIKVNSAYARHWKESTRCAAARNRGAEAVQADLTEDQRLKFFNEILVSSGLPPVASLSTAAASTEPLPSRWVVQSNTRSDVIPNLWFRLSSSGILFATCAVPCAPLTLRWMEGQVGLSLSRGSVWSLTCGTFAQCVSLAAAQAVVLAAAARCYRVSGDELVMGAHTGGSLVDTRHPYYDTVALYGFSALVAHLVATPLRNANIAHHFGPMRPGPMSMRQLFKGSVLLLPAALLLPFQAYWLSWYETAGSFVVPTPSSVWRPREDLLTSAEWVENKNYALAGAFGASLFTDALLYPFATLAARRLMSDLYTPQRPPSFGRSLYAGYRFRFLSNLIILTTSTAYLHNLGSI</sequence>
<dbReference type="SUPFAM" id="SSF54001">
    <property type="entry name" value="Cysteine proteinases"/>
    <property type="match status" value="1"/>
</dbReference>
<dbReference type="OrthoDB" id="270584at2759"/>
<evidence type="ECO:0000313" key="1">
    <source>
        <dbReference type="EMBL" id="KAG5492934.1"/>
    </source>
</evidence>
<evidence type="ECO:0000313" key="2">
    <source>
        <dbReference type="Proteomes" id="UP000674318"/>
    </source>
</evidence>
<dbReference type="Proteomes" id="UP000674318">
    <property type="component" value="Chromosome 35"/>
</dbReference>
<keyword evidence="2" id="KW-1185">Reference proteome</keyword>
<dbReference type="GeneID" id="94287638"/>
<dbReference type="RefSeq" id="XP_067753718.1">
    <property type="nucleotide sequence ID" value="XM_067897561.1"/>
</dbReference>
<protein>
    <submittedName>
        <fullName evidence="1">Uncharacterized protein</fullName>
    </submittedName>
</protein>
<dbReference type="AlphaFoldDB" id="A0A836KZQ2"/>
<dbReference type="EMBL" id="JAFJZO010000035">
    <property type="protein sequence ID" value="KAG5492934.1"/>
    <property type="molecule type" value="Genomic_DNA"/>
</dbReference>
<dbReference type="InterPro" id="IPR038765">
    <property type="entry name" value="Papain-like_cys_pep_sf"/>
</dbReference>
<dbReference type="Gene3D" id="3.90.1720.10">
    <property type="entry name" value="endopeptidase domain like (from Nostoc punctiforme)"/>
    <property type="match status" value="1"/>
</dbReference>
<gene>
    <name evidence="1" type="ORF">JKF63_01514</name>
</gene>
<dbReference type="KEGG" id="phet:94287638"/>
<proteinExistence type="predicted"/>
<accession>A0A836KZQ2</accession>
<organism evidence="1 2">
    <name type="scientific">Porcisia hertigi</name>
    <dbReference type="NCBI Taxonomy" id="2761500"/>
    <lineage>
        <taxon>Eukaryota</taxon>
        <taxon>Discoba</taxon>
        <taxon>Euglenozoa</taxon>
        <taxon>Kinetoplastea</taxon>
        <taxon>Metakinetoplastina</taxon>
        <taxon>Trypanosomatida</taxon>
        <taxon>Trypanosomatidae</taxon>
        <taxon>Leishmaniinae</taxon>
        <taxon>Porcisia</taxon>
    </lineage>
</organism>